<dbReference type="Proteomes" id="UP000317036">
    <property type="component" value="Unassembled WGS sequence"/>
</dbReference>
<protein>
    <submittedName>
        <fullName evidence="1">Uncharacterized protein</fullName>
    </submittedName>
</protein>
<proteinExistence type="predicted"/>
<dbReference type="EMBL" id="VNJI01000027">
    <property type="protein sequence ID" value="TVY08153.1"/>
    <property type="molecule type" value="Genomic_DNA"/>
</dbReference>
<accession>A0A559K7U2</accession>
<keyword evidence="2" id="KW-1185">Reference proteome</keyword>
<evidence type="ECO:0000313" key="2">
    <source>
        <dbReference type="Proteomes" id="UP000317036"/>
    </source>
</evidence>
<gene>
    <name evidence="1" type="ORF">FPZ49_20620</name>
</gene>
<reference evidence="1 2" key="1">
    <citation type="submission" date="2019-07" db="EMBL/GenBank/DDBJ databases">
        <authorList>
            <person name="Kim J."/>
        </authorList>
    </citation>
    <scope>NUCLEOTIDE SEQUENCE [LARGE SCALE GENOMIC DNA]</scope>
    <source>
        <strain evidence="1 2">JC52</strain>
    </source>
</reference>
<evidence type="ECO:0000313" key="1">
    <source>
        <dbReference type="EMBL" id="TVY08153.1"/>
    </source>
</evidence>
<dbReference type="RefSeq" id="WP_144850411.1">
    <property type="nucleotide sequence ID" value="NZ_VNJI01000027.1"/>
</dbReference>
<sequence length="170" mass="19631">MSTIKIKNDDVKLGDIQDNRDFRDKVTTSTIRNKKYKFEGEIPDTWANITDSKTNGQVFQYSNSLGTFEFYAQEGYKLDQVAKSVEAYLDNLPKETSKVVEKGTATIFGVSAKKFVYEDMPKTSSYYNTIYVFEKDGMVFTVETINYKAKRTDYNLKIQDNVLKSFKFTN</sequence>
<name>A0A559K7U2_9BACL</name>
<organism evidence="1 2">
    <name type="scientific">Paenibacillus cremeus</name>
    <dbReference type="NCBI Taxonomy" id="2163881"/>
    <lineage>
        <taxon>Bacteria</taxon>
        <taxon>Bacillati</taxon>
        <taxon>Bacillota</taxon>
        <taxon>Bacilli</taxon>
        <taxon>Bacillales</taxon>
        <taxon>Paenibacillaceae</taxon>
        <taxon>Paenibacillus</taxon>
    </lineage>
</organism>
<comment type="caution">
    <text evidence="1">The sequence shown here is derived from an EMBL/GenBank/DDBJ whole genome shotgun (WGS) entry which is preliminary data.</text>
</comment>
<dbReference type="AlphaFoldDB" id="A0A559K7U2"/>